<dbReference type="GeneID" id="94194138"/>
<dbReference type="Proteomes" id="UP001497744">
    <property type="component" value="Unassembled WGS sequence"/>
</dbReference>
<proteinExistence type="predicted"/>
<dbReference type="EMBL" id="BPLF01000002">
    <property type="protein sequence ID" value="GIX62657.1"/>
    <property type="molecule type" value="Genomic_DNA"/>
</dbReference>
<evidence type="ECO:0000313" key="2">
    <source>
        <dbReference type="Proteomes" id="UP001497744"/>
    </source>
</evidence>
<keyword evidence="2" id="KW-1185">Reference proteome</keyword>
<protein>
    <submittedName>
        <fullName evidence="1">Calmodulin-like protein 4</fullName>
    </submittedName>
</protein>
<dbReference type="RefSeq" id="XP_067714726.1">
    <property type="nucleotide sequence ID" value="XM_067858625.1"/>
</dbReference>
<accession>A0AAV4LSA1</accession>
<comment type="caution">
    <text evidence="1">The sequence shown here is derived from an EMBL/GenBank/DDBJ whole genome shotgun (WGS) entry which is preliminary data.</text>
</comment>
<evidence type="ECO:0000313" key="1">
    <source>
        <dbReference type="EMBL" id="GIX62657.1"/>
    </source>
</evidence>
<dbReference type="AlphaFoldDB" id="A0AAV4LSA1"/>
<sequence length="174" mass="19286">MDRDPKFDQLCRDIHCYYGSQAVPVDGDRTALMLRATGEPWAADEIAQHASRRGTLLTLDELKRAARHKRQQYLASRSAGPNNALVDDYGNVINLAVAECHEIVDAFRALVQLRADTVPGVRSAAVPTQYLRHLLTSLGDALPPRRAEQLLSQIPVYGGEVSLRTVLKLLSRDD</sequence>
<reference evidence="1 2" key="1">
    <citation type="submission" date="2021-06" db="EMBL/GenBank/DDBJ databases">
        <title>Genome sequence of Babesia caballi.</title>
        <authorList>
            <person name="Yamagishi J."/>
            <person name="Kidaka T."/>
            <person name="Ochi A."/>
        </authorList>
    </citation>
    <scope>NUCLEOTIDE SEQUENCE [LARGE SCALE GENOMIC DNA]</scope>
    <source>
        <strain evidence="1">USDA-D6B2</strain>
    </source>
</reference>
<gene>
    <name evidence="1" type="ORF">BcabD6B2_20920</name>
</gene>
<organism evidence="1 2">
    <name type="scientific">Babesia caballi</name>
    <dbReference type="NCBI Taxonomy" id="5871"/>
    <lineage>
        <taxon>Eukaryota</taxon>
        <taxon>Sar</taxon>
        <taxon>Alveolata</taxon>
        <taxon>Apicomplexa</taxon>
        <taxon>Aconoidasida</taxon>
        <taxon>Piroplasmida</taxon>
        <taxon>Babesiidae</taxon>
        <taxon>Babesia</taxon>
    </lineage>
</organism>
<name>A0AAV4LSA1_BABCB</name>